<accession>A0A151IDW2</accession>
<reference evidence="1 2" key="1">
    <citation type="submission" date="2016-03" db="EMBL/GenBank/DDBJ databases">
        <title>Cyphomyrmex costatus WGS genome.</title>
        <authorList>
            <person name="Nygaard S."/>
            <person name="Hu H."/>
            <person name="Boomsma J."/>
            <person name="Zhang G."/>
        </authorList>
    </citation>
    <scope>NUCLEOTIDE SEQUENCE [LARGE SCALE GENOMIC DNA]</scope>
    <source>
        <strain evidence="1">MS0001</strain>
        <tissue evidence="1">Whole body</tissue>
    </source>
</reference>
<sequence length="106" mass="12071">MYLRHSTFYSRFCTLSCSGGDGVVVVIRDSLLYAVTWQARKGRLEIPGSRRGASSYNSTRMRTSSRIGITITTYIYVGESLGSQEDPFTARNREFRVTLRGPKRRH</sequence>
<keyword evidence="2" id="KW-1185">Reference proteome</keyword>
<gene>
    <name evidence="1" type="ORF">ALC62_10406</name>
</gene>
<organism evidence="1 2">
    <name type="scientific">Cyphomyrmex costatus</name>
    <dbReference type="NCBI Taxonomy" id="456900"/>
    <lineage>
        <taxon>Eukaryota</taxon>
        <taxon>Metazoa</taxon>
        <taxon>Ecdysozoa</taxon>
        <taxon>Arthropoda</taxon>
        <taxon>Hexapoda</taxon>
        <taxon>Insecta</taxon>
        <taxon>Pterygota</taxon>
        <taxon>Neoptera</taxon>
        <taxon>Endopterygota</taxon>
        <taxon>Hymenoptera</taxon>
        <taxon>Apocrita</taxon>
        <taxon>Aculeata</taxon>
        <taxon>Formicoidea</taxon>
        <taxon>Formicidae</taxon>
        <taxon>Myrmicinae</taxon>
        <taxon>Cyphomyrmex</taxon>
    </lineage>
</organism>
<evidence type="ECO:0000313" key="1">
    <source>
        <dbReference type="EMBL" id="KYM98850.1"/>
    </source>
</evidence>
<protein>
    <submittedName>
        <fullName evidence="1">Uncharacterized protein</fullName>
    </submittedName>
</protein>
<dbReference type="Proteomes" id="UP000078542">
    <property type="component" value="Unassembled WGS sequence"/>
</dbReference>
<evidence type="ECO:0000313" key="2">
    <source>
        <dbReference type="Proteomes" id="UP000078542"/>
    </source>
</evidence>
<proteinExistence type="predicted"/>
<name>A0A151IDW2_9HYME</name>
<dbReference type="AlphaFoldDB" id="A0A151IDW2"/>
<dbReference type="EMBL" id="KQ977906">
    <property type="protein sequence ID" value="KYM98850.1"/>
    <property type="molecule type" value="Genomic_DNA"/>
</dbReference>